<comment type="caution">
    <text evidence="2">The sequence shown here is derived from an EMBL/GenBank/DDBJ whole genome shotgun (WGS) entry which is preliminary data.</text>
</comment>
<evidence type="ECO:0000256" key="1">
    <source>
        <dbReference type="SAM" id="SignalP"/>
    </source>
</evidence>
<evidence type="ECO:0000313" key="2">
    <source>
        <dbReference type="EMBL" id="MBO0361170.1"/>
    </source>
</evidence>
<reference evidence="2" key="1">
    <citation type="submission" date="2021-03" db="EMBL/GenBank/DDBJ databases">
        <authorList>
            <person name="Kim M.K."/>
        </authorList>
    </citation>
    <scope>NUCLEOTIDE SEQUENCE</scope>
    <source>
        <strain evidence="2">BT186</strain>
    </source>
</reference>
<name>A0A939F117_9BACT</name>
<dbReference type="EMBL" id="JAFLQZ010000039">
    <property type="protein sequence ID" value="MBO0361170.1"/>
    <property type="molecule type" value="Genomic_DNA"/>
</dbReference>
<keyword evidence="1" id="KW-0732">Signal</keyword>
<feature type="chain" id="PRO_5037682287" description="Outer membrane protein beta-barrel domain-containing protein" evidence="1">
    <location>
        <begin position="20"/>
        <end position="201"/>
    </location>
</feature>
<protein>
    <recommendedName>
        <fullName evidence="4">Outer membrane protein beta-barrel domain-containing protein</fullName>
    </recommendedName>
</protein>
<keyword evidence="3" id="KW-1185">Reference proteome</keyword>
<dbReference type="AlphaFoldDB" id="A0A939F117"/>
<proteinExistence type="predicted"/>
<dbReference type="RefSeq" id="WP_206987070.1">
    <property type="nucleotide sequence ID" value="NZ_JAFLQZ010000039.1"/>
</dbReference>
<gene>
    <name evidence="2" type="ORF">J0X19_24645</name>
</gene>
<evidence type="ECO:0008006" key="4">
    <source>
        <dbReference type="Google" id="ProtNLM"/>
    </source>
</evidence>
<organism evidence="2 3">
    <name type="scientific">Hymenobacter telluris</name>
    <dbReference type="NCBI Taxonomy" id="2816474"/>
    <lineage>
        <taxon>Bacteria</taxon>
        <taxon>Pseudomonadati</taxon>
        <taxon>Bacteroidota</taxon>
        <taxon>Cytophagia</taxon>
        <taxon>Cytophagales</taxon>
        <taxon>Hymenobacteraceae</taxon>
        <taxon>Hymenobacter</taxon>
    </lineage>
</organism>
<evidence type="ECO:0000313" key="3">
    <source>
        <dbReference type="Proteomes" id="UP000664144"/>
    </source>
</evidence>
<accession>A0A939F117</accession>
<sequence length="201" mass="21953">MRGLLLSLFLLSAAVPVLGQTATPDSVARPWYRLHHVALQTAGGAGVVSGGVGFVAVRDRLETDILVGYVPEKLAGSALSIATAKVLYSPYTVPLSEKFQLRPLTIGMYLSYTHGTINDEEPFQYSEGYYWFSTDTRVGLLLGGRVSYLMPRAAAPTRPRRLSAYYELGTNDLYLASYVPNIKAMNFTDILTLGLGVKLEL</sequence>
<feature type="signal peptide" evidence="1">
    <location>
        <begin position="1"/>
        <end position="19"/>
    </location>
</feature>
<dbReference type="Proteomes" id="UP000664144">
    <property type="component" value="Unassembled WGS sequence"/>
</dbReference>